<sequence>MKDDGGPIIHRIKCDIKDLNLLKSLELFNEKSQKLEFVGISKHLCGVATDLAIRSLLKMKCDENEKYKFNGFLVAMCCRHRCIYNWLLPESKEYLLENFNINSNNFKYLKKLVSWATNGLKINEFNEFDKTLHFTGMNFKQREIIGLKARRIIDESRKYALLKQNYNVKLIKYVSNDISLENDCLLV</sequence>
<protein>
    <recommendedName>
        <fullName evidence="1">tRNA:m(4)X modification enzyme TRM13</fullName>
        <ecNumber evidence="1">2.1.1.225</ecNumber>
    </recommendedName>
</protein>
<dbReference type="PANTHER" id="PTHR12998:SF0">
    <property type="entry name" value="TRNA:M(4)X MODIFICATION ENZYME TRM13 HOMOLOG"/>
    <property type="match status" value="1"/>
</dbReference>
<dbReference type="AlphaFoldDB" id="A0A1E4STM8"/>
<comment type="catalytic activity">
    <reaction evidence="1">
        <text>cytidine(4) in tRNA(Pro) + S-adenosyl-L-methionine = 2'-O-methylcytidine(4) in tRNA(Pro) + S-adenosyl-L-homocysteine + H(+)</text>
        <dbReference type="Rhea" id="RHEA:32767"/>
        <dbReference type="Rhea" id="RHEA-COMP:10397"/>
        <dbReference type="Rhea" id="RHEA-COMP:10398"/>
        <dbReference type="ChEBI" id="CHEBI:15378"/>
        <dbReference type="ChEBI" id="CHEBI:57856"/>
        <dbReference type="ChEBI" id="CHEBI:59789"/>
        <dbReference type="ChEBI" id="CHEBI:74495"/>
        <dbReference type="ChEBI" id="CHEBI:82748"/>
        <dbReference type="EC" id="2.1.1.225"/>
    </reaction>
</comment>
<dbReference type="Pfam" id="PF05206">
    <property type="entry name" value="TRM13"/>
    <property type="match status" value="1"/>
</dbReference>
<dbReference type="Proteomes" id="UP000094801">
    <property type="component" value="Unassembled WGS sequence"/>
</dbReference>
<evidence type="ECO:0000313" key="4">
    <source>
        <dbReference type="Proteomes" id="UP000094801"/>
    </source>
</evidence>
<feature type="non-terminal residue" evidence="3">
    <location>
        <position position="187"/>
    </location>
</feature>
<keyword evidence="4" id="KW-1185">Reference proteome</keyword>
<gene>
    <name evidence="3" type="ORF">CANARDRAFT_30501</name>
</gene>
<dbReference type="InterPro" id="IPR039044">
    <property type="entry name" value="Trm13"/>
</dbReference>
<feature type="domain" description="Methyltransferase TRM13" evidence="2">
    <location>
        <begin position="3"/>
        <end position="187"/>
    </location>
</feature>
<keyword evidence="1" id="KW-0949">S-adenosyl-L-methionine</keyword>
<comment type="catalytic activity">
    <reaction evidence="1">
        <text>cytidine(4) in tRNA(Gly)(GCC) + S-adenosyl-L-methionine = 2'-O-methylcytidine(4) in tRNA(Gly)(GCC) + S-adenosyl-L-homocysteine + H(+)</text>
        <dbReference type="Rhea" id="RHEA:43192"/>
        <dbReference type="Rhea" id="RHEA-COMP:10399"/>
        <dbReference type="Rhea" id="RHEA-COMP:10400"/>
        <dbReference type="ChEBI" id="CHEBI:15378"/>
        <dbReference type="ChEBI" id="CHEBI:57856"/>
        <dbReference type="ChEBI" id="CHEBI:59789"/>
        <dbReference type="ChEBI" id="CHEBI:74495"/>
        <dbReference type="ChEBI" id="CHEBI:82748"/>
        <dbReference type="EC" id="2.1.1.225"/>
    </reaction>
</comment>
<dbReference type="GO" id="GO:0030488">
    <property type="term" value="P:tRNA methylation"/>
    <property type="evidence" value="ECO:0007669"/>
    <property type="project" value="InterPro"/>
</dbReference>
<proteinExistence type="inferred from homology"/>
<keyword evidence="1" id="KW-0808">Transferase</keyword>
<organism evidence="3 4">
    <name type="scientific">[Candida] arabinofermentans NRRL YB-2248</name>
    <dbReference type="NCBI Taxonomy" id="983967"/>
    <lineage>
        <taxon>Eukaryota</taxon>
        <taxon>Fungi</taxon>
        <taxon>Dikarya</taxon>
        <taxon>Ascomycota</taxon>
        <taxon>Saccharomycotina</taxon>
        <taxon>Pichiomycetes</taxon>
        <taxon>Pichiales</taxon>
        <taxon>Pichiaceae</taxon>
        <taxon>Ogataea</taxon>
        <taxon>Ogataea/Candida clade</taxon>
    </lineage>
</organism>
<dbReference type="GO" id="GO:0106050">
    <property type="term" value="F:tRNA 2'-O-methyltransferase activity"/>
    <property type="evidence" value="ECO:0007669"/>
    <property type="project" value="UniProtKB-UniRule"/>
</dbReference>
<comment type="function">
    <text evidence="1">tRNA methylase which 2'-O-methylates cytidine(4) in tRNA(Pro) and tRNA(Gly)(GCC), and adenosine(4) in tRNA(His).</text>
</comment>
<dbReference type="InterPro" id="IPR007871">
    <property type="entry name" value="Methyltransferase_TRM13"/>
</dbReference>
<evidence type="ECO:0000256" key="1">
    <source>
        <dbReference type="RuleBase" id="RU367103"/>
    </source>
</evidence>
<accession>A0A1E4STM8</accession>
<keyword evidence="1" id="KW-0479">Metal-binding</keyword>
<keyword evidence="1" id="KW-0862">Zinc</keyword>
<keyword evidence="1" id="KW-0489">Methyltransferase</keyword>
<keyword evidence="1" id="KW-0819">tRNA processing</keyword>
<evidence type="ECO:0000259" key="2">
    <source>
        <dbReference type="Pfam" id="PF05206"/>
    </source>
</evidence>
<comment type="similarity">
    <text evidence="1">Belongs to the methyltransferase TRM13 family.</text>
</comment>
<dbReference type="STRING" id="983967.A0A1E4STM8"/>
<dbReference type="GO" id="GO:0008270">
    <property type="term" value="F:zinc ion binding"/>
    <property type="evidence" value="ECO:0007669"/>
    <property type="project" value="UniProtKB-KW"/>
</dbReference>
<keyword evidence="1" id="KW-0863">Zinc-finger</keyword>
<dbReference type="PANTHER" id="PTHR12998">
    <property type="entry name" value="TRNA:M(4)X MODIFICATION ENZYME TRM13 HOMOLOG"/>
    <property type="match status" value="1"/>
</dbReference>
<comment type="catalytic activity">
    <reaction evidence="1">
        <text>adenosine(4) in tRNA(His) + S-adenosyl-L-methionine = 2'-O-methyladenosine(4) in tRNA(His) + S-adenosyl-L-homocysteine + H(+)</text>
        <dbReference type="Rhea" id="RHEA:43196"/>
        <dbReference type="Rhea" id="RHEA-COMP:10401"/>
        <dbReference type="Rhea" id="RHEA-COMP:10402"/>
        <dbReference type="ChEBI" id="CHEBI:15378"/>
        <dbReference type="ChEBI" id="CHEBI:57856"/>
        <dbReference type="ChEBI" id="CHEBI:59789"/>
        <dbReference type="ChEBI" id="CHEBI:74411"/>
        <dbReference type="ChEBI" id="CHEBI:74477"/>
        <dbReference type="EC" id="2.1.1.225"/>
    </reaction>
</comment>
<reference evidence="4" key="1">
    <citation type="submission" date="2016-04" db="EMBL/GenBank/DDBJ databases">
        <title>Comparative genomics of biotechnologically important yeasts.</title>
        <authorList>
            <consortium name="DOE Joint Genome Institute"/>
            <person name="Riley R."/>
            <person name="Haridas S."/>
            <person name="Wolfe K.H."/>
            <person name="Lopes M.R."/>
            <person name="Hittinger C.T."/>
            <person name="Goker M."/>
            <person name="Salamov A."/>
            <person name="Wisecaver J."/>
            <person name="Long T.M."/>
            <person name="Aerts A.L."/>
            <person name="Barry K."/>
            <person name="Choi C."/>
            <person name="Clum A."/>
            <person name="Coughlan A.Y."/>
            <person name="Deshpande S."/>
            <person name="Douglass A.P."/>
            <person name="Hanson S.J."/>
            <person name="Klenk H.-P."/>
            <person name="Labutti K."/>
            <person name="Lapidus A."/>
            <person name="Lindquist E."/>
            <person name="Lipzen A."/>
            <person name="Meier-Kolthoff J.P."/>
            <person name="Ohm R.A."/>
            <person name="Otillar R.P."/>
            <person name="Pangilinan J."/>
            <person name="Peng Y."/>
            <person name="Rokas A."/>
            <person name="Rosa C.A."/>
            <person name="Scheuner C."/>
            <person name="Sibirny A.A."/>
            <person name="Slot J.C."/>
            <person name="Stielow J.B."/>
            <person name="Sun H."/>
            <person name="Kurtzman C.P."/>
            <person name="Blackwell M."/>
            <person name="Grigoriev I.V."/>
            <person name="Jeffries T.W."/>
        </authorList>
    </citation>
    <scope>NUCLEOTIDE SEQUENCE [LARGE SCALE GENOMIC DNA]</scope>
    <source>
        <strain evidence="4">NRRL YB-2248</strain>
    </source>
</reference>
<dbReference type="EC" id="2.1.1.225" evidence="1"/>
<dbReference type="OrthoDB" id="258806at2759"/>
<dbReference type="EMBL" id="KV453872">
    <property type="protein sequence ID" value="ODV82859.1"/>
    <property type="molecule type" value="Genomic_DNA"/>
</dbReference>
<evidence type="ECO:0000313" key="3">
    <source>
        <dbReference type="EMBL" id="ODV82859.1"/>
    </source>
</evidence>
<name>A0A1E4STM8_9ASCO</name>